<sequence length="239" mass="25277">MPLPQNVGIFGFRDQNGAFGVKVVGAFDDRRGGASSDASVGFHVQLTPASIISGKRFVGASAHLGGTSLSDESYITVAESFQHVDKVLDTYYSLVGPNTNSQLHDSVSFEFRPAALVVSIDYLGHAAEMAWDSARAGAFSTSFLSAHHPPAIGDFTRDGIVDGTDLNQWKASFGVDSLADADGDLDTDGNDFLVWQRNVKAAPEGAVVPEPSMSVLLGCIAALAGACNRVARQAQRRRC</sequence>
<dbReference type="AlphaFoldDB" id="A0A5K7XFT8"/>
<protein>
    <recommendedName>
        <fullName evidence="3">PEP-CTERM protein-sorting domain-containing protein</fullName>
    </recommendedName>
</protein>
<gene>
    <name evidence="1" type="ORF">PLANPX_5292</name>
</gene>
<name>A0A5K7XFT8_9BACT</name>
<dbReference type="Proteomes" id="UP000326837">
    <property type="component" value="Chromosome"/>
</dbReference>
<keyword evidence="2" id="KW-1185">Reference proteome</keyword>
<proteinExistence type="predicted"/>
<accession>A0A5K7XFT8</accession>
<evidence type="ECO:0000313" key="1">
    <source>
        <dbReference type="EMBL" id="BBO35680.1"/>
    </source>
</evidence>
<evidence type="ECO:0000313" key="2">
    <source>
        <dbReference type="Proteomes" id="UP000326837"/>
    </source>
</evidence>
<dbReference type="EMBL" id="AP021861">
    <property type="protein sequence ID" value="BBO35680.1"/>
    <property type="molecule type" value="Genomic_DNA"/>
</dbReference>
<dbReference type="KEGG" id="lpav:PLANPX_5292"/>
<reference evidence="2" key="1">
    <citation type="submission" date="2019-10" db="EMBL/GenBank/DDBJ databases">
        <title>Lacipirellula parvula gen. nov., sp. nov., representing a lineage of planctomycetes widespread in freshwater anoxic habitats, and description of the family Lacipirellulaceae.</title>
        <authorList>
            <person name="Dedysh S.N."/>
            <person name="Kulichevskaya I.S."/>
            <person name="Beletsky A.V."/>
            <person name="Rakitin A.L."/>
            <person name="Mardanov A.V."/>
            <person name="Ivanova A.A."/>
            <person name="Saltykova V.X."/>
            <person name="Rijpstra W.I.C."/>
            <person name="Sinninghe Damste J.S."/>
            <person name="Ravin N.V."/>
        </authorList>
    </citation>
    <scope>NUCLEOTIDE SEQUENCE [LARGE SCALE GENOMIC DNA]</scope>
    <source>
        <strain evidence="2">PX69</strain>
    </source>
</reference>
<evidence type="ECO:0008006" key="3">
    <source>
        <dbReference type="Google" id="ProtNLM"/>
    </source>
</evidence>
<organism evidence="1 2">
    <name type="scientific">Lacipirellula parvula</name>
    <dbReference type="NCBI Taxonomy" id="2650471"/>
    <lineage>
        <taxon>Bacteria</taxon>
        <taxon>Pseudomonadati</taxon>
        <taxon>Planctomycetota</taxon>
        <taxon>Planctomycetia</taxon>
        <taxon>Pirellulales</taxon>
        <taxon>Lacipirellulaceae</taxon>
        <taxon>Lacipirellula</taxon>
    </lineage>
</organism>